<gene>
    <name evidence="2" type="ORF">RR42_s3311</name>
</gene>
<dbReference type="AlphaFoldDB" id="A0A0C4YGA8"/>
<dbReference type="PANTHER" id="PTHR48207">
    <property type="entry name" value="SUCCINATE--HYDROXYMETHYLGLUTARATE COA-TRANSFERASE"/>
    <property type="match status" value="1"/>
</dbReference>
<dbReference type="InterPro" id="IPR050483">
    <property type="entry name" value="CoA-transferase_III_domain"/>
</dbReference>
<dbReference type="InterPro" id="IPR023606">
    <property type="entry name" value="CoA-Trfase_III_dom_1_sf"/>
</dbReference>
<evidence type="ECO:0000313" key="3">
    <source>
        <dbReference type="Proteomes" id="UP000031843"/>
    </source>
</evidence>
<dbReference type="KEGG" id="cbw:RR42_s3311"/>
<dbReference type="PANTHER" id="PTHR48207:SF3">
    <property type="entry name" value="SUCCINATE--HYDROXYMETHYLGLUTARATE COA-TRANSFERASE"/>
    <property type="match status" value="1"/>
</dbReference>
<dbReference type="STRING" id="68895.RR42_s3311"/>
<dbReference type="EC" id="2.8.3.16" evidence="2"/>
<dbReference type="EMBL" id="CP010537">
    <property type="protein sequence ID" value="AJG24887.1"/>
    <property type="molecule type" value="Genomic_DNA"/>
</dbReference>
<dbReference type="Proteomes" id="UP000031843">
    <property type="component" value="Chromosome secondary"/>
</dbReference>
<protein>
    <submittedName>
        <fullName evidence="2">L-carnitine dehydratase/bile acid-inducible protein F</fullName>
        <ecNumber evidence="2">2.8.3.16</ecNumber>
    </submittedName>
</protein>
<dbReference type="InterPro" id="IPR003673">
    <property type="entry name" value="CoA-Trfase_fam_III"/>
</dbReference>
<dbReference type="InterPro" id="IPR044855">
    <property type="entry name" value="CoA-Trfase_III_dom3_sf"/>
</dbReference>
<sequence length="399" mass="42613">MLASHQGIRPLDGIRVVSLEHAVAAPFATRQLADLGARVVKVERPGVGDFARGYDETVHGQASHFVWLNRGKESLTLDLKQDEAQAVLHRLLADADVLVQNLAPGAAARMGLDFDTLHPRYGKLIVCDISGYGDAGPYRDKKAYDLLIQAAAGLIGITGSADEPSRAGISIADIAAGMYAYSGILSALLQRGRTGQGLRVEVTMLEALTEWMNYALYFGHYGGNAPARFGASHPAIAPYGVHRTGDGGSVIFGLQNEREWQAFCNKVLAQPELLKDERFASNSGRVKNRTELTALIEARFAPMTVTQVEALLDDAQIANAPMNDIEAVWNHPQLAARGRWREVASPGGPIGALLPPANLSGVEPVMGDVPALGAHSAAILAELGYGADEIARMTHSKTI</sequence>
<dbReference type="OrthoDB" id="5294844at2"/>
<dbReference type="GO" id="GO:0033608">
    <property type="term" value="F:formyl-CoA transferase activity"/>
    <property type="evidence" value="ECO:0007669"/>
    <property type="project" value="UniProtKB-EC"/>
</dbReference>
<dbReference type="Pfam" id="PF02515">
    <property type="entry name" value="CoA_transf_3"/>
    <property type="match status" value="1"/>
</dbReference>
<evidence type="ECO:0000313" key="2">
    <source>
        <dbReference type="EMBL" id="AJG24887.1"/>
    </source>
</evidence>
<keyword evidence="3" id="KW-1185">Reference proteome</keyword>
<evidence type="ECO:0000256" key="1">
    <source>
        <dbReference type="ARBA" id="ARBA00022679"/>
    </source>
</evidence>
<organism evidence="2 3">
    <name type="scientific">Cupriavidus basilensis</name>
    <dbReference type="NCBI Taxonomy" id="68895"/>
    <lineage>
        <taxon>Bacteria</taxon>
        <taxon>Pseudomonadati</taxon>
        <taxon>Pseudomonadota</taxon>
        <taxon>Betaproteobacteria</taxon>
        <taxon>Burkholderiales</taxon>
        <taxon>Burkholderiaceae</taxon>
        <taxon>Cupriavidus</taxon>
    </lineage>
</organism>
<dbReference type="SUPFAM" id="SSF89796">
    <property type="entry name" value="CoA-transferase family III (CaiB/BaiF)"/>
    <property type="match status" value="1"/>
</dbReference>
<name>A0A0C4YGA8_9BURK</name>
<proteinExistence type="predicted"/>
<accession>A0A0C4YGA8</accession>
<dbReference type="RefSeq" id="WP_043357240.1">
    <property type="nucleotide sequence ID" value="NZ_CP010537.1"/>
</dbReference>
<dbReference type="Gene3D" id="3.40.50.10540">
    <property type="entry name" value="Crotonobetainyl-coa:carnitine coa-transferase, domain 1"/>
    <property type="match status" value="1"/>
</dbReference>
<dbReference type="Gene3D" id="3.30.1540.10">
    <property type="entry name" value="formyl-coa transferase, domain 3"/>
    <property type="match status" value="1"/>
</dbReference>
<reference evidence="2 3" key="1">
    <citation type="journal article" date="2015" name="Genome Announc.">
        <title>Complete Genome Sequence of Cupriavidus basilensis 4G11, Isolated from the Oak Ridge Field Research Center Site.</title>
        <authorList>
            <person name="Ray J."/>
            <person name="Waters R.J."/>
            <person name="Skerker J.M."/>
            <person name="Kuehl J.V."/>
            <person name="Price M.N."/>
            <person name="Huang J."/>
            <person name="Chakraborty R."/>
            <person name="Arkin A.P."/>
            <person name="Deutschbauer A."/>
        </authorList>
    </citation>
    <scope>NUCLEOTIDE SEQUENCE [LARGE SCALE GENOMIC DNA]</scope>
    <source>
        <strain evidence="2">4G11</strain>
    </source>
</reference>
<keyword evidence="1 2" id="KW-0808">Transferase</keyword>